<dbReference type="EMBL" id="MU006235">
    <property type="protein sequence ID" value="KAF2822221.1"/>
    <property type="molecule type" value="Genomic_DNA"/>
</dbReference>
<feature type="region of interest" description="Disordered" evidence="1">
    <location>
        <begin position="1"/>
        <end position="25"/>
    </location>
</feature>
<gene>
    <name evidence="2" type="ORF">CC86DRAFT_97399</name>
</gene>
<evidence type="ECO:0000313" key="2">
    <source>
        <dbReference type="EMBL" id="KAF2822221.1"/>
    </source>
</evidence>
<accession>A0A6A6ZM83</accession>
<dbReference type="Proteomes" id="UP000799424">
    <property type="component" value="Unassembled WGS sequence"/>
</dbReference>
<evidence type="ECO:0000313" key="3">
    <source>
        <dbReference type="Proteomes" id="UP000799424"/>
    </source>
</evidence>
<organism evidence="2 3">
    <name type="scientific">Ophiobolus disseminans</name>
    <dbReference type="NCBI Taxonomy" id="1469910"/>
    <lineage>
        <taxon>Eukaryota</taxon>
        <taxon>Fungi</taxon>
        <taxon>Dikarya</taxon>
        <taxon>Ascomycota</taxon>
        <taxon>Pezizomycotina</taxon>
        <taxon>Dothideomycetes</taxon>
        <taxon>Pleosporomycetidae</taxon>
        <taxon>Pleosporales</taxon>
        <taxon>Pleosporineae</taxon>
        <taxon>Phaeosphaeriaceae</taxon>
        <taxon>Ophiobolus</taxon>
    </lineage>
</organism>
<dbReference type="AlphaFoldDB" id="A0A6A6ZM83"/>
<evidence type="ECO:0000256" key="1">
    <source>
        <dbReference type="SAM" id="MobiDB-lite"/>
    </source>
</evidence>
<proteinExistence type="predicted"/>
<protein>
    <submittedName>
        <fullName evidence="2">Uncharacterized protein</fullName>
    </submittedName>
</protein>
<keyword evidence="3" id="KW-1185">Reference proteome</keyword>
<name>A0A6A6ZM83_9PLEO</name>
<sequence>MSNTNASEPDPPTCSPQQASPPAPSNSNAPLIVSLNCNAQYILFTSVHRQITCQTSHEQLNTLLKSSVAQLASASDCYSALGNQEVESSSLSGGVFFACGEHALFGAWVVCKRGFWCCGDDEVCRGGVVSFCFTFALGGACGKDAMGEIEMVCSADCAMIDDANGLA</sequence>
<feature type="compositionally biased region" description="Pro residues" evidence="1">
    <location>
        <begin position="9"/>
        <end position="24"/>
    </location>
</feature>
<reference evidence="2" key="1">
    <citation type="journal article" date="2020" name="Stud. Mycol.">
        <title>101 Dothideomycetes genomes: a test case for predicting lifestyles and emergence of pathogens.</title>
        <authorList>
            <person name="Haridas S."/>
            <person name="Albert R."/>
            <person name="Binder M."/>
            <person name="Bloem J."/>
            <person name="Labutti K."/>
            <person name="Salamov A."/>
            <person name="Andreopoulos B."/>
            <person name="Baker S."/>
            <person name="Barry K."/>
            <person name="Bills G."/>
            <person name="Bluhm B."/>
            <person name="Cannon C."/>
            <person name="Castanera R."/>
            <person name="Culley D."/>
            <person name="Daum C."/>
            <person name="Ezra D."/>
            <person name="Gonzalez J."/>
            <person name="Henrissat B."/>
            <person name="Kuo A."/>
            <person name="Liang C."/>
            <person name="Lipzen A."/>
            <person name="Lutzoni F."/>
            <person name="Magnuson J."/>
            <person name="Mondo S."/>
            <person name="Nolan M."/>
            <person name="Ohm R."/>
            <person name="Pangilinan J."/>
            <person name="Park H.-J."/>
            <person name="Ramirez L."/>
            <person name="Alfaro M."/>
            <person name="Sun H."/>
            <person name="Tritt A."/>
            <person name="Yoshinaga Y."/>
            <person name="Zwiers L.-H."/>
            <person name="Turgeon B."/>
            <person name="Goodwin S."/>
            <person name="Spatafora J."/>
            <person name="Crous P."/>
            <person name="Grigoriev I."/>
        </authorList>
    </citation>
    <scope>NUCLEOTIDE SEQUENCE</scope>
    <source>
        <strain evidence="2">CBS 113818</strain>
    </source>
</reference>